<evidence type="ECO:0000313" key="3">
    <source>
        <dbReference type="EMBL" id="MFD1315225.1"/>
    </source>
</evidence>
<evidence type="ECO:0000259" key="1">
    <source>
        <dbReference type="Pfam" id="PF12476"/>
    </source>
</evidence>
<dbReference type="Pfam" id="PF12476">
    <property type="entry name" value="DUF3696"/>
    <property type="match status" value="1"/>
</dbReference>
<dbReference type="PANTHER" id="PTHR43581">
    <property type="entry name" value="ATP/GTP PHOSPHATASE"/>
    <property type="match status" value="1"/>
</dbReference>
<dbReference type="RefSeq" id="WP_377177165.1">
    <property type="nucleotide sequence ID" value="NZ_JBHTMY010000002.1"/>
</dbReference>
<gene>
    <name evidence="3" type="ORF">ACFQ39_06315</name>
</gene>
<dbReference type="InterPro" id="IPR041685">
    <property type="entry name" value="AAA_GajA/Old/RecF-like"/>
</dbReference>
<dbReference type="Pfam" id="PF13175">
    <property type="entry name" value="AAA_15"/>
    <property type="match status" value="1"/>
</dbReference>
<protein>
    <submittedName>
        <fullName evidence="3">DUF3696 domain-containing protein</fullName>
    </submittedName>
</protein>
<dbReference type="Proteomes" id="UP001597201">
    <property type="component" value="Unassembled WGS sequence"/>
</dbReference>
<organism evidence="3 4">
    <name type="scientific">Namhaeicola litoreus</name>
    <dbReference type="NCBI Taxonomy" id="1052145"/>
    <lineage>
        <taxon>Bacteria</taxon>
        <taxon>Pseudomonadati</taxon>
        <taxon>Bacteroidota</taxon>
        <taxon>Flavobacteriia</taxon>
        <taxon>Flavobacteriales</taxon>
        <taxon>Flavobacteriaceae</taxon>
        <taxon>Namhaeicola</taxon>
    </lineage>
</organism>
<feature type="domain" description="DUF3696" evidence="1">
    <location>
        <begin position="483"/>
        <end position="536"/>
    </location>
</feature>
<dbReference type="InterPro" id="IPR051396">
    <property type="entry name" value="Bact_Antivir_Def_Nuclease"/>
</dbReference>
<evidence type="ECO:0000259" key="2">
    <source>
        <dbReference type="Pfam" id="PF13175"/>
    </source>
</evidence>
<accession>A0ABW3Y1B3</accession>
<dbReference type="InterPro" id="IPR027417">
    <property type="entry name" value="P-loop_NTPase"/>
</dbReference>
<evidence type="ECO:0000313" key="4">
    <source>
        <dbReference type="Proteomes" id="UP001597201"/>
    </source>
</evidence>
<feature type="domain" description="Endonuclease GajA/Old nuclease/RecF-like AAA" evidence="2">
    <location>
        <begin position="1"/>
        <end position="471"/>
    </location>
</feature>
<dbReference type="InterPro" id="IPR022532">
    <property type="entry name" value="DUF3696"/>
</dbReference>
<dbReference type="PANTHER" id="PTHR43581:SF2">
    <property type="entry name" value="EXCINUCLEASE ATPASE SUBUNIT"/>
    <property type="match status" value="1"/>
</dbReference>
<comment type="caution">
    <text evidence="3">The sequence shown here is derived from an EMBL/GenBank/DDBJ whole genome shotgun (WGS) entry which is preliminary data.</text>
</comment>
<proteinExistence type="predicted"/>
<name>A0ABW3Y1B3_9FLAO</name>
<dbReference type="EMBL" id="JBHTMY010000002">
    <property type="protein sequence ID" value="MFD1315225.1"/>
    <property type="molecule type" value="Genomic_DNA"/>
</dbReference>
<dbReference type="SUPFAM" id="SSF52540">
    <property type="entry name" value="P-loop containing nucleoside triphosphate hydrolases"/>
    <property type="match status" value="1"/>
</dbReference>
<reference evidence="4" key="1">
    <citation type="journal article" date="2019" name="Int. J. Syst. Evol. Microbiol.">
        <title>The Global Catalogue of Microorganisms (GCM) 10K type strain sequencing project: providing services to taxonomists for standard genome sequencing and annotation.</title>
        <authorList>
            <consortium name="The Broad Institute Genomics Platform"/>
            <consortium name="The Broad Institute Genome Sequencing Center for Infectious Disease"/>
            <person name="Wu L."/>
            <person name="Ma J."/>
        </authorList>
    </citation>
    <scope>NUCLEOTIDE SEQUENCE [LARGE SCALE GENOMIC DNA]</scope>
    <source>
        <strain evidence="4">CCUG 61485</strain>
    </source>
</reference>
<sequence length="545" mass="63873">MIKKIGIENFRVFKDYTEFELAPLTVLTGPNSSGKSSFIKLILLFKNGINKLNFNDRNIHNLESFEKCLNWLNEEDVLKIKIFGENEFIEFIYQNSMIRELSFNEDGFLFKYRSIGGSKYEFNNIMIKKIIDDIYKVDFKTSNSKEVFERLFRWKLDSNLGIEKELKHLKEELLNVNRDGLLFELVKGDIVFTEKFSSQMLGIQEELFENVVLEAIDPYSQNPVEKLDFFINFRSHLNSLGVLVKSEFHFRLVKELNIDFSQYEITYSKLGKLIFDYDFDTQLTQQDGKHFKINLIHENYVRRCDLIIEEFEALLDSIFYISPRRGGQKRVLSNRSDNEIDLIIRDYAISGESFDKNFIQDCFSIIKLNGELKIERYEGEISLIYIKQGDRLVNLADVGFGYSQIVPIIIQIYNLHNKYGIDKSSPISLIIEEPEANLHPNLQSKLADVLVLAYKTYGIHFILETHSEYLIRKLQYLTANKEITTEDINIYYFNEDEYVNEKEKKVKKININTFGGLTDSFGPGFYDEATKLQFELLRINKGQNN</sequence>
<dbReference type="Gene3D" id="3.40.50.300">
    <property type="entry name" value="P-loop containing nucleotide triphosphate hydrolases"/>
    <property type="match status" value="1"/>
</dbReference>
<keyword evidence="4" id="KW-1185">Reference proteome</keyword>